<dbReference type="Pfam" id="PF00651">
    <property type="entry name" value="BTB"/>
    <property type="match status" value="1"/>
</dbReference>
<dbReference type="eggNOG" id="KOG1987">
    <property type="taxonomic scope" value="Eukaryota"/>
</dbReference>
<dbReference type="InterPro" id="IPR044784">
    <property type="entry name" value="At1g01640-like"/>
</dbReference>
<dbReference type="OrthoDB" id="6359943at2759"/>
<dbReference type="PROSITE" id="PS50097">
    <property type="entry name" value="BTB"/>
    <property type="match status" value="1"/>
</dbReference>
<dbReference type="Proteomes" id="UP000017836">
    <property type="component" value="Unassembled WGS sequence"/>
</dbReference>
<evidence type="ECO:0000259" key="3">
    <source>
        <dbReference type="PROSITE" id="PS50097"/>
    </source>
</evidence>
<gene>
    <name evidence="4" type="ORF">AMTR_s00012p00240550</name>
</gene>
<dbReference type="CDD" id="cd14733">
    <property type="entry name" value="BACK"/>
    <property type="match status" value="1"/>
</dbReference>
<dbReference type="HOGENOM" id="CLU_004253_9_1_1"/>
<organism evidence="4 5">
    <name type="scientific">Amborella trichopoda</name>
    <dbReference type="NCBI Taxonomy" id="13333"/>
    <lineage>
        <taxon>Eukaryota</taxon>
        <taxon>Viridiplantae</taxon>
        <taxon>Streptophyta</taxon>
        <taxon>Embryophyta</taxon>
        <taxon>Tracheophyta</taxon>
        <taxon>Spermatophyta</taxon>
        <taxon>Magnoliopsida</taxon>
        <taxon>Amborellales</taxon>
        <taxon>Amborellaceae</taxon>
        <taxon>Amborella</taxon>
    </lineage>
</organism>
<dbReference type="Gramene" id="ERN07926">
    <property type="protein sequence ID" value="ERN07926"/>
    <property type="gene ID" value="AMTR_s00012p00240550"/>
</dbReference>
<evidence type="ECO:0000313" key="4">
    <source>
        <dbReference type="EMBL" id="ERN07926.1"/>
    </source>
</evidence>
<accession>W1PJT5</accession>
<evidence type="ECO:0000256" key="1">
    <source>
        <dbReference type="ARBA" id="ARBA00002668"/>
    </source>
</evidence>
<dbReference type="AlphaFoldDB" id="W1PJT5"/>
<comment type="function">
    <text evidence="1">May act as a substrate-specific adapter of an E3 ubiquitin-protein ligase complex (CUL3-RBX1-BTB) which mediates the ubiquitination and subsequent proteasomal degradation of target proteins.</text>
</comment>
<reference evidence="5" key="1">
    <citation type="journal article" date="2013" name="Science">
        <title>The Amborella genome and the evolution of flowering plants.</title>
        <authorList>
            <consortium name="Amborella Genome Project"/>
        </authorList>
    </citation>
    <scope>NUCLEOTIDE SEQUENCE [LARGE SCALE GENOMIC DNA]</scope>
</reference>
<feature type="domain" description="BTB" evidence="3">
    <location>
        <begin position="106"/>
        <end position="175"/>
    </location>
</feature>
<dbReference type="Gene3D" id="1.25.40.420">
    <property type="match status" value="1"/>
</dbReference>
<dbReference type="Gene3D" id="3.30.710.10">
    <property type="entry name" value="Potassium Channel Kv1.1, Chain A"/>
    <property type="match status" value="1"/>
</dbReference>
<dbReference type="SMART" id="SM00225">
    <property type="entry name" value="BTB"/>
    <property type="match status" value="1"/>
</dbReference>
<dbReference type="STRING" id="13333.W1PJT5"/>
<name>W1PJT5_AMBTC</name>
<sequence>MPCLVCGSSDTTYMNLHHTFFYPPQISSPGAGSLCSSCKDGSKKLMDFLQELDKNPEKPPLVTFRPKGLSSALCWLKVLKEKGDLSNERLGFLEEISFAFENRIHTDISLKPDDGPAIFAHKAVLASRSPIFKTILEADGCKAPPTEAISLPGISSQEFKSLLSFLYRGTLPDEEFRKHAHALLVASDKYDIPFLRKKCELQILGNLESSNVFEVLKLSQNCSSETLKKNALEAIVMHHEEILSSKEYVEFGHSNPDLVMEISWALSKKLSNTT</sequence>
<evidence type="ECO:0000313" key="5">
    <source>
        <dbReference type="Proteomes" id="UP000017836"/>
    </source>
</evidence>
<evidence type="ECO:0000256" key="2">
    <source>
        <dbReference type="ARBA" id="ARBA00004906"/>
    </source>
</evidence>
<dbReference type="OMA" id="MEISWAL"/>
<comment type="pathway">
    <text evidence="2">Protein modification; protein ubiquitination.</text>
</comment>
<dbReference type="CDD" id="cd18186">
    <property type="entry name" value="BTB_POZ_ZBTB_KLHL-like"/>
    <property type="match status" value="1"/>
</dbReference>
<dbReference type="SUPFAM" id="SSF54695">
    <property type="entry name" value="POZ domain"/>
    <property type="match status" value="1"/>
</dbReference>
<dbReference type="InterPro" id="IPR000210">
    <property type="entry name" value="BTB/POZ_dom"/>
</dbReference>
<dbReference type="InterPro" id="IPR011333">
    <property type="entry name" value="SKP1/BTB/POZ_sf"/>
</dbReference>
<protein>
    <recommendedName>
        <fullName evidence="3">BTB domain-containing protein</fullName>
    </recommendedName>
</protein>
<dbReference type="KEGG" id="atr:18436165"/>
<dbReference type="PANTHER" id="PTHR47274">
    <property type="entry name" value="BTB/POZ DOMAIN CONTAINING PROTEIN, EXPRESSED-RELATED"/>
    <property type="match status" value="1"/>
</dbReference>
<keyword evidence="5" id="KW-1185">Reference proteome</keyword>
<dbReference type="EMBL" id="KI393609">
    <property type="protein sequence ID" value="ERN07926.1"/>
    <property type="molecule type" value="Genomic_DNA"/>
</dbReference>
<dbReference type="PANTHER" id="PTHR47274:SF1">
    <property type="entry name" value="BTB_POZ DOMAIN CONTAINING PROTEIN, EXPRESSED"/>
    <property type="match status" value="1"/>
</dbReference>
<proteinExistence type="predicted"/>